<dbReference type="InterPro" id="IPR013325">
    <property type="entry name" value="RNA_pol_sigma_r2"/>
</dbReference>
<accession>A0A345P2R2</accession>
<dbReference type="KEGG" id="mbah:HYN46_00855"/>
<feature type="domain" description="RNA polymerase sigma factor 70 region 4 type 2" evidence="6">
    <location>
        <begin position="126"/>
        <end position="175"/>
    </location>
</feature>
<evidence type="ECO:0000259" key="6">
    <source>
        <dbReference type="Pfam" id="PF08281"/>
    </source>
</evidence>
<dbReference type="RefSeq" id="WP_114897681.1">
    <property type="nucleotide sequence ID" value="NZ_CP031222.1"/>
</dbReference>
<dbReference type="InterPro" id="IPR036388">
    <property type="entry name" value="WH-like_DNA-bd_sf"/>
</dbReference>
<keyword evidence="2" id="KW-0805">Transcription regulation</keyword>
<dbReference type="Pfam" id="PF04542">
    <property type="entry name" value="Sigma70_r2"/>
    <property type="match status" value="1"/>
</dbReference>
<dbReference type="GO" id="GO:0016987">
    <property type="term" value="F:sigma factor activity"/>
    <property type="evidence" value="ECO:0007669"/>
    <property type="project" value="UniProtKB-KW"/>
</dbReference>
<dbReference type="Gene3D" id="1.10.10.10">
    <property type="entry name" value="Winged helix-like DNA-binding domain superfamily/Winged helix DNA-binding domain"/>
    <property type="match status" value="1"/>
</dbReference>
<name>A0A345P2R2_9GAMM</name>
<dbReference type="AlphaFoldDB" id="A0A345P2R2"/>
<dbReference type="InterPro" id="IPR039425">
    <property type="entry name" value="RNA_pol_sigma-70-like"/>
</dbReference>
<dbReference type="InterPro" id="IPR007627">
    <property type="entry name" value="RNA_pol_sigma70_r2"/>
</dbReference>
<dbReference type="Pfam" id="PF08281">
    <property type="entry name" value="Sigma70_r4_2"/>
    <property type="match status" value="1"/>
</dbReference>
<evidence type="ECO:0000313" key="8">
    <source>
        <dbReference type="Proteomes" id="UP000253940"/>
    </source>
</evidence>
<proteinExistence type="inferred from homology"/>
<evidence type="ECO:0000259" key="5">
    <source>
        <dbReference type="Pfam" id="PF04542"/>
    </source>
</evidence>
<dbReference type="Gene3D" id="1.10.1740.10">
    <property type="match status" value="1"/>
</dbReference>
<dbReference type="InterPro" id="IPR014284">
    <property type="entry name" value="RNA_pol_sigma-70_dom"/>
</dbReference>
<dbReference type="OrthoDB" id="9784272at2"/>
<evidence type="ECO:0000256" key="2">
    <source>
        <dbReference type="ARBA" id="ARBA00023015"/>
    </source>
</evidence>
<dbReference type="InterPro" id="IPR013324">
    <property type="entry name" value="RNA_pol_sigma_r3/r4-like"/>
</dbReference>
<feature type="domain" description="RNA polymerase sigma-70 region 2" evidence="5">
    <location>
        <begin position="27"/>
        <end position="93"/>
    </location>
</feature>
<organism evidence="7 8">
    <name type="scientific">Aquirhabdus parva</name>
    <dbReference type="NCBI Taxonomy" id="2283318"/>
    <lineage>
        <taxon>Bacteria</taxon>
        <taxon>Pseudomonadati</taxon>
        <taxon>Pseudomonadota</taxon>
        <taxon>Gammaproteobacteria</taxon>
        <taxon>Moraxellales</taxon>
        <taxon>Moraxellaceae</taxon>
        <taxon>Aquirhabdus</taxon>
    </lineage>
</organism>
<dbReference type="SUPFAM" id="SSF88946">
    <property type="entry name" value="Sigma2 domain of RNA polymerase sigma factors"/>
    <property type="match status" value="1"/>
</dbReference>
<dbReference type="Proteomes" id="UP000253940">
    <property type="component" value="Chromosome"/>
</dbReference>
<dbReference type="InterPro" id="IPR013249">
    <property type="entry name" value="RNA_pol_sigma70_r4_t2"/>
</dbReference>
<evidence type="ECO:0000313" key="7">
    <source>
        <dbReference type="EMBL" id="AXI01571.1"/>
    </source>
</evidence>
<keyword evidence="3" id="KW-0731">Sigma factor</keyword>
<dbReference type="GO" id="GO:0003677">
    <property type="term" value="F:DNA binding"/>
    <property type="evidence" value="ECO:0007669"/>
    <property type="project" value="InterPro"/>
</dbReference>
<protein>
    <submittedName>
        <fullName evidence="7">RNA polymerase subunit sigma-24</fullName>
    </submittedName>
</protein>
<dbReference type="SUPFAM" id="SSF88659">
    <property type="entry name" value="Sigma3 and sigma4 domains of RNA polymerase sigma factors"/>
    <property type="match status" value="1"/>
</dbReference>
<keyword evidence="4" id="KW-0804">Transcription</keyword>
<comment type="similarity">
    <text evidence="1">Belongs to the sigma-70 factor family. ECF subfamily.</text>
</comment>
<dbReference type="NCBIfam" id="TIGR02937">
    <property type="entry name" value="sigma70-ECF"/>
    <property type="match status" value="1"/>
</dbReference>
<evidence type="ECO:0000256" key="4">
    <source>
        <dbReference type="ARBA" id="ARBA00023163"/>
    </source>
</evidence>
<dbReference type="GO" id="GO:0006352">
    <property type="term" value="P:DNA-templated transcription initiation"/>
    <property type="evidence" value="ECO:0007669"/>
    <property type="project" value="InterPro"/>
</dbReference>
<evidence type="ECO:0000256" key="1">
    <source>
        <dbReference type="ARBA" id="ARBA00010641"/>
    </source>
</evidence>
<sequence>MMFAQLADERTLLLQIGQGDRQAFRQLYDQTSPHLFAVALRLLRKRDIAEEVLQEVFLTLWHAADQYDTERGSVRTWLSTITRNRCIDRIRRAPVETLPLLDDDALASEKDDPLTHVLDQDHHALLSVCLGELDEQQRHCVSLAFFDGMTHQEVATHLTVPLGSAKTWIRRGLDFLKKCMGAV</sequence>
<dbReference type="PANTHER" id="PTHR43133:SF62">
    <property type="entry name" value="RNA POLYMERASE SIGMA FACTOR SIGZ"/>
    <property type="match status" value="1"/>
</dbReference>
<reference evidence="7 8" key="1">
    <citation type="submission" date="2018-07" db="EMBL/GenBank/DDBJ databases">
        <title>Genome sequencing of Moraxellaceae gen. HYN0046.</title>
        <authorList>
            <person name="Kim M."/>
            <person name="Yi H."/>
        </authorList>
    </citation>
    <scope>NUCLEOTIDE SEQUENCE [LARGE SCALE GENOMIC DNA]</scope>
    <source>
        <strain evidence="7 8">HYN0046</strain>
    </source>
</reference>
<keyword evidence="8" id="KW-1185">Reference proteome</keyword>
<evidence type="ECO:0000256" key="3">
    <source>
        <dbReference type="ARBA" id="ARBA00023082"/>
    </source>
</evidence>
<gene>
    <name evidence="7" type="ORF">HYN46_00855</name>
</gene>
<dbReference type="EMBL" id="CP031222">
    <property type="protein sequence ID" value="AXI01571.1"/>
    <property type="molecule type" value="Genomic_DNA"/>
</dbReference>
<dbReference type="CDD" id="cd06171">
    <property type="entry name" value="Sigma70_r4"/>
    <property type="match status" value="1"/>
</dbReference>
<dbReference type="PANTHER" id="PTHR43133">
    <property type="entry name" value="RNA POLYMERASE ECF-TYPE SIGMA FACTO"/>
    <property type="match status" value="1"/>
</dbReference>